<dbReference type="SUPFAM" id="SSF56801">
    <property type="entry name" value="Acetyl-CoA synthetase-like"/>
    <property type="match status" value="1"/>
</dbReference>
<dbReference type="NCBIfam" id="TIGR01733">
    <property type="entry name" value="AA-adenyl-dom"/>
    <property type="match status" value="1"/>
</dbReference>
<dbReference type="InterPro" id="IPR000873">
    <property type="entry name" value="AMP-dep_synth/lig_dom"/>
</dbReference>
<dbReference type="CDD" id="cd19534">
    <property type="entry name" value="E_NRPS"/>
    <property type="match status" value="1"/>
</dbReference>
<dbReference type="InterPro" id="IPR020845">
    <property type="entry name" value="AMP-binding_CS"/>
</dbReference>
<dbReference type="RefSeq" id="WP_190558711.1">
    <property type="nucleotide sequence ID" value="NZ_JACJQU010000003.1"/>
</dbReference>
<proteinExistence type="inferred from homology"/>
<dbReference type="InterPro" id="IPR045851">
    <property type="entry name" value="AMP-bd_C_sf"/>
</dbReference>
<dbReference type="GO" id="GO:0003824">
    <property type="term" value="F:catalytic activity"/>
    <property type="evidence" value="ECO:0007669"/>
    <property type="project" value="InterPro"/>
</dbReference>
<keyword evidence="3" id="KW-0596">Phosphopantetheine</keyword>
<dbReference type="FunFam" id="1.10.1200.10:FF:000005">
    <property type="entry name" value="Nonribosomal peptide synthetase 1"/>
    <property type="match status" value="1"/>
</dbReference>
<dbReference type="Gene3D" id="3.30.300.30">
    <property type="match status" value="1"/>
</dbReference>
<dbReference type="Gene3D" id="3.40.50.12780">
    <property type="entry name" value="N-terminal domain of ligase-like"/>
    <property type="match status" value="1"/>
</dbReference>
<dbReference type="Gene3D" id="1.10.1200.10">
    <property type="entry name" value="ACP-like"/>
    <property type="match status" value="1"/>
</dbReference>
<dbReference type="SUPFAM" id="SSF47336">
    <property type="entry name" value="ACP-like"/>
    <property type="match status" value="1"/>
</dbReference>
<dbReference type="EMBL" id="JACJQU010000003">
    <property type="protein sequence ID" value="MBD2293369.1"/>
    <property type="molecule type" value="Genomic_DNA"/>
</dbReference>
<evidence type="ECO:0000256" key="1">
    <source>
        <dbReference type="ARBA" id="ARBA00001957"/>
    </source>
</evidence>
<dbReference type="InterPro" id="IPR010071">
    <property type="entry name" value="AA_adenyl_dom"/>
</dbReference>
<dbReference type="Pfam" id="PF00668">
    <property type="entry name" value="Condensation"/>
    <property type="match status" value="2"/>
</dbReference>
<dbReference type="InterPro" id="IPR025110">
    <property type="entry name" value="AMP-bd_C"/>
</dbReference>
<dbReference type="Proteomes" id="UP000662185">
    <property type="component" value="Unassembled WGS sequence"/>
</dbReference>
<keyword evidence="5" id="KW-0045">Antibiotic biosynthesis</keyword>
<dbReference type="CDD" id="cd05930">
    <property type="entry name" value="A_NRPS"/>
    <property type="match status" value="1"/>
</dbReference>
<evidence type="ECO:0000256" key="3">
    <source>
        <dbReference type="ARBA" id="ARBA00022450"/>
    </source>
</evidence>
<name>A0A926WGG8_9NOST</name>
<comment type="cofactor">
    <cofactor evidence="1">
        <name>pantetheine 4'-phosphate</name>
        <dbReference type="ChEBI" id="CHEBI:47942"/>
    </cofactor>
</comment>
<dbReference type="GO" id="GO:0008610">
    <property type="term" value="P:lipid biosynthetic process"/>
    <property type="evidence" value="ECO:0007669"/>
    <property type="project" value="UniProtKB-ARBA"/>
</dbReference>
<dbReference type="FunFam" id="3.30.300.30:FF:000010">
    <property type="entry name" value="Enterobactin synthetase component F"/>
    <property type="match status" value="1"/>
</dbReference>
<dbReference type="PANTHER" id="PTHR45398">
    <property type="match status" value="1"/>
</dbReference>
<evidence type="ECO:0000259" key="6">
    <source>
        <dbReference type="PROSITE" id="PS50075"/>
    </source>
</evidence>
<dbReference type="Pfam" id="PF13193">
    <property type="entry name" value="AMP-binding_C"/>
    <property type="match status" value="1"/>
</dbReference>
<dbReference type="Pfam" id="PF00501">
    <property type="entry name" value="AMP-binding"/>
    <property type="match status" value="1"/>
</dbReference>
<dbReference type="PANTHER" id="PTHR45398:SF1">
    <property type="entry name" value="ENZYME, PUTATIVE (JCVI)-RELATED"/>
    <property type="match status" value="1"/>
</dbReference>
<dbReference type="InterPro" id="IPR036736">
    <property type="entry name" value="ACP-like_sf"/>
</dbReference>
<feature type="domain" description="Carrier" evidence="6">
    <location>
        <begin position="1033"/>
        <end position="1107"/>
    </location>
</feature>
<gene>
    <name evidence="7" type="ORF">H6G06_07675</name>
</gene>
<dbReference type="PROSITE" id="PS50075">
    <property type="entry name" value="CARRIER"/>
    <property type="match status" value="1"/>
</dbReference>
<organism evidence="7 8">
    <name type="scientific">Anabaena sphaerica FACHB-251</name>
    <dbReference type="NCBI Taxonomy" id="2692883"/>
    <lineage>
        <taxon>Bacteria</taxon>
        <taxon>Bacillati</taxon>
        <taxon>Cyanobacteriota</taxon>
        <taxon>Cyanophyceae</taxon>
        <taxon>Nostocales</taxon>
        <taxon>Nostocaceae</taxon>
        <taxon>Anabaena</taxon>
    </lineage>
</organism>
<protein>
    <submittedName>
        <fullName evidence="7">Amino acid adenylation domain-containing protein</fullName>
    </submittedName>
</protein>
<dbReference type="InterPro" id="IPR001242">
    <property type="entry name" value="Condensation_dom"/>
</dbReference>
<reference evidence="8" key="1">
    <citation type="journal article" date="2020" name="ISME J.">
        <title>Comparative genomics reveals insights into cyanobacterial evolution and habitat adaptation.</title>
        <authorList>
            <person name="Chen M.Y."/>
            <person name="Teng W.K."/>
            <person name="Zhao L."/>
            <person name="Hu C.X."/>
            <person name="Zhou Y.K."/>
            <person name="Han B.P."/>
            <person name="Song L.R."/>
            <person name="Shu W.S."/>
        </authorList>
    </citation>
    <scope>NUCLEOTIDE SEQUENCE [LARGE SCALE GENOMIC DNA]</scope>
    <source>
        <strain evidence="8">FACHB-251</strain>
    </source>
</reference>
<evidence type="ECO:0000256" key="5">
    <source>
        <dbReference type="ARBA" id="ARBA00023194"/>
    </source>
</evidence>
<dbReference type="InterPro" id="IPR010060">
    <property type="entry name" value="NRPS_synth"/>
</dbReference>
<dbReference type="Gene3D" id="3.40.50.980">
    <property type="match status" value="2"/>
</dbReference>
<evidence type="ECO:0000313" key="8">
    <source>
        <dbReference type="Proteomes" id="UP000662185"/>
    </source>
</evidence>
<sequence length="1589" mass="178536">MQTLSIQGFEISPQQKRLWLLQQETNHQPYRVQCAVLVEGNIEYTILEKSIYNVWAKYEILRTSFPTVAGMAVPLQAIGEEVSIKLNYYDWQNLDTEQQQIKVNTLFQEHNKLYFDLQKGFTSQIDIIQQSGTQYFLLIAISAICSDRISLHHLLYDISVTYDAYVQEHELEDTPLQYADIAAWQNELLIGEEAETARDYWHNQKVSSSLIEKLPHEKKVNQIPIFEPKVISINFDPAITNNIALLSQKNSVDISKVLMACWQILLWRLTNKSEVVLALSCDGRNYEELQPAVGLLAKYLPIRIQIQEDNILADILNQFDKQLTELSQWQDFFNSEDFFAETKDTQESSFSPFAFEFVSQPNQYFTGGLSFLIQKIYSCVESFKVKLLCWQQSDSLTAELHYDANLFEQKDIERLAAQFQTLLISAIKNPETKIAQLEILSQQERYQILTGFNNNKTLVPPYQCIHHWIETQVNKTPDNIAVVFGNHHLTYQELNIKANNLAHHLASLGVQPETVVAVCVERSLEMIVGILGILKVGAAYLPIEPLLPEQALAFRLQDAQVSVLLTQTHLLEKVDKLPLVAENNIKVLFVDDTFLQSKSIHKNLSPNLSPTRREALNPPFPHREGGLGGLSYSDLLLSENTVKTSSDEEINDLGIANFNSPNSENLAYVIYTSGSTGKPKGVVVEHRQIVNYVNGILENLNLPDVANFAIVSTFAADLGNTAIFSALCTGGCLHIIAENVATDPVAFADYNYRHSLDCLKIVPSHLSALLSGSHPEKLLPRQRLILGGEAATWDLIKRVYELVTECKIFNHYGPTETTVGVLTYPVEEISNDPALNIVPLGRPLANTQIYLLDNYYQPVPLGVIGEIYIGGDNVARGYINQPELTNERFIPHPFSSEPSARLYKTGDLGRYQPDGNLEFLGRIDDQVKLHGYRIELGEIEAVLRQNSQVREVVVVAKEVHPGKNQLVAYIVPEGHLKPAELRDFIKQKLPEYMLPSQFVSLKALPLTANGKIDKKALPAPEAVKPELQAAFVAPCTPEEIALAKIWAELLNLEQVSIHDNFFELGGDSIISIQAIAKANQVGLRLTPKQIFEHQTIAKLALVADTSTKTDSEQGLVIGSVPFTPIQHSFFAQKLPEAHHWNQSFLLELQQDIEPNILQQSIQYLLAHHDALRLHFQPTTNGWESFNVGVNSEIPFTKFDFSHLTQEQQKTSIEAKATELQASLDLSNTKLVQVALFDLGSQQNNRLLIIIHHLAVDGVSWRILLSDLQTAIEQLQQNQEIQLPAKTTSFKQWSERLQEYANTKTLHSQLDFWCSDLRKRASSLPVHYAGGLNTVSTSKTLSVFLNETETQALLQEVPAKYHTQINDVLLTALAKTFAEWTGEKTLLINLEGHGREDIFTDVDLSRTVGWFTTIFPVLLDLENIATVGDALKAIKEQLRSIPNRGFDYGVLRYLCSDTVQYLAAMPQAEVCFNYLGQFDQVLQESSLFKLASESSGVERSLLGSRRHLFDINGFVTGGCLKINWTYSTAIHKAETVLSLAQSFLQALQEIIIHCQSADAGGYTPSDFSKAKVSQKDLDFLLAKINQGSEK</sequence>
<dbReference type="Pfam" id="PF00550">
    <property type="entry name" value="PP-binding"/>
    <property type="match status" value="1"/>
</dbReference>
<evidence type="ECO:0000256" key="2">
    <source>
        <dbReference type="ARBA" id="ARBA00006432"/>
    </source>
</evidence>
<dbReference type="Gene3D" id="3.30.559.10">
    <property type="entry name" value="Chloramphenicol acetyltransferase-like domain"/>
    <property type="match status" value="2"/>
</dbReference>
<evidence type="ECO:0000256" key="4">
    <source>
        <dbReference type="ARBA" id="ARBA00022553"/>
    </source>
</evidence>
<dbReference type="InterPro" id="IPR023213">
    <property type="entry name" value="CAT-like_dom_sf"/>
</dbReference>
<dbReference type="InterPro" id="IPR042099">
    <property type="entry name" value="ANL_N_sf"/>
</dbReference>
<dbReference type="PROSITE" id="PS00455">
    <property type="entry name" value="AMP_BINDING"/>
    <property type="match status" value="1"/>
</dbReference>
<dbReference type="InterPro" id="IPR009081">
    <property type="entry name" value="PP-bd_ACP"/>
</dbReference>
<dbReference type="GO" id="GO:0044550">
    <property type="term" value="P:secondary metabolite biosynthetic process"/>
    <property type="evidence" value="ECO:0007669"/>
    <property type="project" value="UniProtKB-ARBA"/>
</dbReference>
<dbReference type="Gene3D" id="3.30.559.30">
    <property type="entry name" value="Nonribosomal peptide synthetase, condensation domain"/>
    <property type="match status" value="2"/>
</dbReference>
<keyword evidence="8" id="KW-1185">Reference proteome</keyword>
<evidence type="ECO:0000313" key="7">
    <source>
        <dbReference type="EMBL" id="MBD2293369.1"/>
    </source>
</evidence>
<comment type="similarity">
    <text evidence="2">Belongs to the ATP-dependent AMP-binding enzyme family.</text>
</comment>
<accession>A0A926WGG8</accession>
<comment type="caution">
    <text evidence="7">The sequence shown here is derived from an EMBL/GenBank/DDBJ whole genome shotgun (WGS) entry which is preliminary data.</text>
</comment>
<keyword evidence="4" id="KW-0597">Phosphoprotein</keyword>
<dbReference type="NCBIfam" id="TIGR01720">
    <property type="entry name" value="NRPS-para261"/>
    <property type="match status" value="1"/>
</dbReference>
<dbReference type="FunFam" id="2.30.38.10:FF:000001">
    <property type="entry name" value="Non-ribosomal peptide synthetase PvdI"/>
    <property type="match status" value="1"/>
</dbReference>
<dbReference type="PROSITE" id="PS00012">
    <property type="entry name" value="PHOSPHOPANTETHEINE"/>
    <property type="match status" value="1"/>
</dbReference>
<dbReference type="SUPFAM" id="SSF52777">
    <property type="entry name" value="CoA-dependent acyltransferases"/>
    <property type="match status" value="4"/>
</dbReference>
<dbReference type="GO" id="GO:0017000">
    <property type="term" value="P:antibiotic biosynthetic process"/>
    <property type="evidence" value="ECO:0007669"/>
    <property type="project" value="UniProtKB-KW"/>
</dbReference>
<dbReference type="InterPro" id="IPR006162">
    <property type="entry name" value="Ppantetheine_attach_site"/>
</dbReference>